<feature type="transmembrane region" description="Helical" evidence="2">
    <location>
        <begin position="12"/>
        <end position="31"/>
    </location>
</feature>
<feature type="region of interest" description="Disordered" evidence="1">
    <location>
        <begin position="235"/>
        <end position="254"/>
    </location>
</feature>
<protein>
    <submittedName>
        <fullName evidence="3">Uncharacterized protein</fullName>
    </submittedName>
</protein>
<reference evidence="3" key="1">
    <citation type="submission" date="2021-03" db="EMBL/GenBank/DDBJ databases">
        <title>Whole genome shotgun sequence of Actinoplanes consettensis NBRC 14913.</title>
        <authorList>
            <person name="Komaki H."/>
            <person name="Tamura T."/>
        </authorList>
    </citation>
    <scope>NUCLEOTIDE SEQUENCE</scope>
    <source>
        <strain evidence="3">NBRC 14913</strain>
    </source>
</reference>
<comment type="caution">
    <text evidence="3">The sequence shown here is derived from an EMBL/GenBank/DDBJ whole genome shotgun (WGS) entry which is preliminary data.</text>
</comment>
<feature type="transmembrane region" description="Helical" evidence="2">
    <location>
        <begin position="198"/>
        <end position="224"/>
    </location>
</feature>
<evidence type="ECO:0000256" key="1">
    <source>
        <dbReference type="SAM" id="MobiDB-lite"/>
    </source>
</evidence>
<organism evidence="3 4">
    <name type="scientific">Winogradskya consettensis</name>
    <dbReference type="NCBI Taxonomy" id="113560"/>
    <lineage>
        <taxon>Bacteria</taxon>
        <taxon>Bacillati</taxon>
        <taxon>Actinomycetota</taxon>
        <taxon>Actinomycetes</taxon>
        <taxon>Micromonosporales</taxon>
        <taxon>Micromonosporaceae</taxon>
        <taxon>Winogradskya</taxon>
    </lineage>
</organism>
<evidence type="ECO:0000313" key="3">
    <source>
        <dbReference type="EMBL" id="GIM73322.1"/>
    </source>
</evidence>
<feature type="transmembrane region" description="Helical" evidence="2">
    <location>
        <begin position="165"/>
        <end position="186"/>
    </location>
</feature>
<feature type="transmembrane region" description="Helical" evidence="2">
    <location>
        <begin position="99"/>
        <end position="118"/>
    </location>
</feature>
<keyword evidence="2" id="KW-1133">Transmembrane helix</keyword>
<gene>
    <name evidence="3" type="ORF">Aco04nite_34670</name>
</gene>
<feature type="compositionally biased region" description="Low complexity" evidence="1">
    <location>
        <begin position="242"/>
        <end position="254"/>
    </location>
</feature>
<keyword evidence="4" id="KW-1185">Reference proteome</keyword>
<dbReference type="EMBL" id="BOQP01000017">
    <property type="protein sequence ID" value="GIM73322.1"/>
    <property type="molecule type" value="Genomic_DNA"/>
</dbReference>
<accession>A0A919SKW8</accession>
<keyword evidence="2" id="KW-0472">Membrane</keyword>
<name>A0A919SKW8_9ACTN</name>
<sequence length="254" mass="26883">MGKPGFMRDPVLLAYATLAVLSVPWLLLGLAPRPTSWAVQTVLDVALVWSGGRLARLATGQRHARRFWRALQVAMLCCTAGDAYQTILVVRDPSRTDVSVLQTVMVVVAMTIMAATMLRHPLGATGRQRLRLWLDAITVLAGVAIFLWYFSLAPQLSGAHAADRYVAAASAAVMLVVVFGVLKLVFSDPPPFTLSAGLVASVGITTTALGTSVSLVLTGGRIAFVVQVLSCTPHPRQPPAPGAAAASPQRAAHR</sequence>
<keyword evidence="2" id="KW-0812">Transmembrane</keyword>
<evidence type="ECO:0000313" key="4">
    <source>
        <dbReference type="Proteomes" id="UP000680865"/>
    </source>
</evidence>
<dbReference type="Proteomes" id="UP000680865">
    <property type="component" value="Unassembled WGS sequence"/>
</dbReference>
<feature type="transmembrane region" description="Helical" evidence="2">
    <location>
        <begin position="130"/>
        <end position="150"/>
    </location>
</feature>
<proteinExistence type="predicted"/>
<dbReference type="AlphaFoldDB" id="A0A919SKW8"/>
<evidence type="ECO:0000256" key="2">
    <source>
        <dbReference type="SAM" id="Phobius"/>
    </source>
</evidence>